<dbReference type="NCBIfam" id="NF010068">
    <property type="entry name" value="PRK13548.1"/>
    <property type="match status" value="1"/>
</dbReference>
<evidence type="ECO:0000256" key="9">
    <source>
        <dbReference type="ARBA" id="ARBA00073649"/>
    </source>
</evidence>
<dbReference type="InterPro" id="IPR017871">
    <property type="entry name" value="ABC_transporter-like_CS"/>
</dbReference>
<organism evidence="12 13">
    <name type="scientific">Halocalculus aciditolerans</name>
    <dbReference type="NCBI Taxonomy" id="1383812"/>
    <lineage>
        <taxon>Archaea</taxon>
        <taxon>Methanobacteriati</taxon>
        <taxon>Methanobacteriota</taxon>
        <taxon>Stenosarchaea group</taxon>
        <taxon>Halobacteria</taxon>
        <taxon>Halobacteriales</taxon>
        <taxon>Halobacteriaceae</taxon>
        <taxon>Halocalculus</taxon>
    </lineage>
</organism>
<dbReference type="SUPFAM" id="SSF52540">
    <property type="entry name" value="P-loop containing nucleoside triphosphate hydrolases"/>
    <property type="match status" value="1"/>
</dbReference>
<reference evidence="12" key="2">
    <citation type="submission" date="2020-09" db="EMBL/GenBank/DDBJ databases">
        <authorList>
            <person name="Sun Q."/>
            <person name="Ohkuma M."/>
        </authorList>
    </citation>
    <scope>NUCLEOTIDE SEQUENCE</scope>
    <source>
        <strain evidence="12">JCM 19596</strain>
    </source>
</reference>
<dbReference type="GO" id="GO:0016887">
    <property type="term" value="F:ATP hydrolysis activity"/>
    <property type="evidence" value="ECO:0007669"/>
    <property type="project" value="InterPro"/>
</dbReference>
<evidence type="ECO:0000256" key="6">
    <source>
        <dbReference type="ARBA" id="ARBA00058960"/>
    </source>
</evidence>
<evidence type="ECO:0000256" key="1">
    <source>
        <dbReference type="ARBA" id="ARBA00022448"/>
    </source>
</evidence>
<dbReference type="Gene3D" id="3.40.50.300">
    <property type="entry name" value="P-loop containing nucleotide triphosphate hydrolases"/>
    <property type="match status" value="1"/>
</dbReference>
<proteinExistence type="predicted"/>
<evidence type="ECO:0000256" key="8">
    <source>
        <dbReference type="ARBA" id="ARBA00066387"/>
    </source>
</evidence>
<dbReference type="SMART" id="SM00382">
    <property type="entry name" value="AAA"/>
    <property type="match status" value="1"/>
</dbReference>
<dbReference type="Pfam" id="PF00005">
    <property type="entry name" value="ABC_tran"/>
    <property type="match status" value="1"/>
</dbReference>
<dbReference type="CDD" id="cd03214">
    <property type="entry name" value="ABC_Iron-Siderophores_B12_Hemin"/>
    <property type="match status" value="1"/>
</dbReference>
<dbReference type="PANTHER" id="PTHR42794:SF1">
    <property type="entry name" value="HEMIN IMPORT ATP-BINDING PROTEIN HMUV"/>
    <property type="match status" value="1"/>
</dbReference>
<dbReference type="EMBL" id="BMPG01000003">
    <property type="protein sequence ID" value="GGL65651.1"/>
    <property type="molecule type" value="Genomic_DNA"/>
</dbReference>
<dbReference type="EC" id="7.6.2.8" evidence="8"/>
<dbReference type="PROSITE" id="PS00211">
    <property type="entry name" value="ABC_TRANSPORTER_1"/>
    <property type="match status" value="1"/>
</dbReference>
<protein>
    <recommendedName>
        <fullName evidence="9">Cobalamin import ATP-binding protein BtuD</fullName>
        <ecNumber evidence="8">7.6.2.8</ecNumber>
    </recommendedName>
    <alternativeName>
        <fullName evidence="10">Vitamin B12-transporting ATPase</fullName>
    </alternativeName>
</protein>
<evidence type="ECO:0000256" key="10">
    <source>
        <dbReference type="ARBA" id="ARBA00077139"/>
    </source>
</evidence>
<evidence type="ECO:0000313" key="12">
    <source>
        <dbReference type="EMBL" id="GGL65651.1"/>
    </source>
</evidence>
<dbReference type="AlphaFoldDB" id="A0A830F5K1"/>
<evidence type="ECO:0000256" key="7">
    <source>
        <dbReference type="ARBA" id="ARBA00064420"/>
    </source>
</evidence>
<keyword evidence="13" id="KW-1185">Reference proteome</keyword>
<keyword evidence="3" id="KW-0067">ATP-binding</keyword>
<comment type="caution">
    <text evidence="12">The sequence shown here is derived from an EMBL/GenBank/DDBJ whole genome shotgun (WGS) entry which is preliminary data.</text>
</comment>
<dbReference type="GO" id="GO:0005524">
    <property type="term" value="F:ATP binding"/>
    <property type="evidence" value="ECO:0007669"/>
    <property type="project" value="UniProtKB-KW"/>
</dbReference>
<dbReference type="InterPro" id="IPR003593">
    <property type="entry name" value="AAA+_ATPase"/>
</dbReference>
<accession>A0A830F5K1</accession>
<dbReference type="PROSITE" id="PS50893">
    <property type="entry name" value="ABC_TRANSPORTER_2"/>
    <property type="match status" value="1"/>
</dbReference>
<keyword evidence="4" id="KW-1278">Translocase</keyword>
<dbReference type="OrthoDB" id="24644at2157"/>
<dbReference type="RefSeq" id="WP_188979298.1">
    <property type="nucleotide sequence ID" value="NZ_BMPG01000003.1"/>
</dbReference>
<evidence type="ECO:0000313" key="13">
    <source>
        <dbReference type="Proteomes" id="UP000607197"/>
    </source>
</evidence>
<dbReference type="GO" id="GO:0015420">
    <property type="term" value="F:ABC-type vitamin B12 transporter activity"/>
    <property type="evidence" value="ECO:0007669"/>
    <property type="project" value="UniProtKB-EC"/>
</dbReference>
<name>A0A830F5K1_9EURY</name>
<evidence type="ECO:0000259" key="11">
    <source>
        <dbReference type="PROSITE" id="PS50893"/>
    </source>
</evidence>
<dbReference type="FunFam" id="3.40.50.300:FF:000134">
    <property type="entry name" value="Iron-enterobactin ABC transporter ATP-binding protein"/>
    <property type="match status" value="1"/>
</dbReference>
<dbReference type="Proteomes" id="UP000607197">
    <property type="component" value="Unassembled WGS sequence"/>
</dbReference>
<feature type="domain" description="ABC transporter" evidence="11">
    <location>
        <begin position="6"/>
        <end position="241"/>
    </location>
</feature>
<dbReference type="PANTHER" id="PTHR42794">
    <property type="entry name" value="HEMIN IMPORT ATP-BINDING PROTEIN HMUV"/>
    <property type="match status" value="1"/>
</dbReference>
<dbReference type="InterPro" id="IPR003439">
    <property type="entry name" value="ABC_transporter-like_ATP-bd"/>
</dbReference>
<comment type="subunit">
    <text evidence="7">The complex is composed of two ATP-binding proteins (BtuD), two transmembrane proteins (BtuC) and a solute-binding protein (BtuF).</text>
</comment>
<keyword evidence="2" id="KW-0547">Nucleotide-binding</keyword>
<keyword evidence="1" id="KW-0813">Transport</keyword>
<evidence type="ECO:0000256" key="3">
    <source>
        <dbReference type="ARBA" id="ARBA00022840"/>
    </source>
</evidence>
<comment type="function">
    <text evidence="6">Required for corrinoid utilization. Probably part of the ABC transporter complex BtuCDF involved in cobalamin (vitamin B12) import. Probably responsible for energy coupling to the transport system.</text>
</comment>
<gene>
    <name evidence="12" type="ORF">GCM10009039_24380</name>
</gene>
<dbReference type="InterPro" id="IPR027417">
    <property type="entry name" value="P-loop_NTPase"/>
</dbReference>
<comment type="catalytic activity">
    <reaction evidence="5">
        <text>an R-cob(III)alamin(out) + ATP + H2O = an R-cob(III)alamin(in) + ADP + phosphate + H(+)</text>
        <dbReference type="Rhea" id="RHEA:17873"/>
        <dbReference type="ChEBI" id="CHEBI:15377"/>
        <dbReference type="ChEBI" id="CHEBI:15378"/>
        <dbReference type="ChEBI" id="CHEBI:30616"/>
        <dbReference type="ChEBI" id="CHEBI:43474"/>
        <dbReference type="ChEBI" id="CHEBI:140785"/>
        <dbReference type="ChEBI" id="CHEBI:456216"/>
        <dbReference type="EC" id="7.6.2.8"/>
    </reaction>
</comment>
<evidence type="ECO:0000256" key="2">
    <source>
        <dbReference type="ARBA" id="ARBA00022741"/>
    </source>
</evidence>
<reference evidence="12" key="1">
    <citation type="journal article" date="2014" name="Int. J. Syst. Evol. Microbiol.">
        <title>Complete genome sequence of Corynebacterium casei LMG S-19264T (=DSM 44701T), isolated from a smear-ripened cheese.</title>
        <authorList>
            <consortium name="US DOE Joint Genome Institute (JGI-PGF)"/>
            <person name="Walter F."/>
            <person name="Albersmeier A."/>
            <person name="Kalinowski J."/>
            <person name="Ruckert C."/>
        </authorList>
    </citation>
    <scope>NUCLEOTIDE SEQUENCE</scope>
    <source>
        <strain evidence="12">JCM 19596</strain>
    </source>
</reference>
<evidence type="ECO:0000256" key="5">
    <source>
        <dbReference type="ARBA" id="ARBA00050590"/>
    </source>
</evidence>
<evidence type="ECO:0000256" key="4">
    <source>
        <dbReference type="ARBA" id="ARBA00022967"/>
    </source>
</evidence>
<sequence>MTGARITADDLRVDRGDLTVLDGLDVDIDAGRFVGLIGPNGAGKTTLLRTLAGTLTPAAGRVRVADLDVQAASARAVGRRVAVVPQDTTVAFDFSVRDVVAMGRMPYHSMFKETDDADREAVDAAMERTSVTQFADRSIDAVSGGERQRVLLARALAQETPVLLLDEPTGSLDIDHQVRTLELVRDLVEDGKTAVAAIHDLDLAARYCDDLLLLSDGRALAAGPPEDVLTAPRLAESFDANAVVTDDTVTGTPAVTALPDAGDAEGRVHVVGGGGSAARLLYALTTAGYDVTIGALAVGDADHRTAKALDVPAVTVPPHAPVDAAAADRVGACVADADVTVVTDVEVSRGNRRNLDAAARADALVVVEDRPFDERNHDGDAARERYDRLRSRGRVVTPDSALDAIADALDASTPDRRLLGADD</sequence>